<comment type="caution">
    <text evidence="9">The sequence shown here is derived from an EMBL/GenBank/DDBJ whole genome shotgun (WGS) entry which is preliminary data.</text>
</comment>
<dbReference type="GO" id="GO:0016020">
    <property type="term" value="C:membrane"/>
    <property type="evidence" value="ECO:0007669"/>
    <property type="project" value="UniProtKB-SubCell"/>
</dbReference>
<evidence type="ECO:0000256" key="7">
    <source>
        <dbReference type="SAM" id="Phobius"/>
    </source>
</evidence>
<feature type="transmembrane region" description="Helical" evidence="7">
    <location>
        <begin position="74"/>
        <end position="94"/>
    </location>
</feature>
<dbReference type="SMART" id="SM00724">
    <property type="entry name" value="TLC"/>
    <property type="match status" value="1"/>
</dbReference>
<keyword evidence="4 5" id="KW-0472">Membrane</keyword>
<sequence>MARHPLGNMYAMTAERAREYGFVSHYNHTGSEASDKLANNITLTSEEWVQLLTGPVQFITQSGGWGGAGFDATVLPQLLLCFPWVIAFLMFRVFTQRQLIRVGLWLQVVVPKGGTAATLSNSQRRKLKKFQNQVWLATYYIVSTIFGYAVQIGKPWFGLPVSKANRVALLTPHPYKPGNGLLCYYQYGLGFYIAEMLALLTEYDIKRSDFVEYFIHHIVTVALIVVSHCSYEHRFGVYVLLIHDASDIMLALSKILNYVLGAQAKRTRQRKAGKKVDVVEAKSSFLYRMIFCETTMNIVFVAFTAVFVFFRLVCLPYLALSNIVYGVKIRMFTWSYCLLIFLLQVALQGLHIYWFTIIVKVLINTALGSRVDDIRSEDDEDDGNVREKASFKHSKTS</sequence>
<organism evidence="9 10">
    <name type="scientific">Trypanosoma equiperdum</name>
    <dbReference type="NCBI Taxonomy" id="5694"/>
    <lineage>
        <taxon>Eukaryota</taxon>
        <taxon>Discoba</taxon>
        <taxon>Euglenozoa</taxon>
        <taxon>Kinetoplastea</taxon>
        <taxon>Metakinetoplastina</taxon>
        <taxon>Trypanosomatida</taxon>
        <taxon>Trypanosomatidae</taxon>
        <taxon>Trypanosoma</taxon>
    </lineage>
</organism>
<evidence type="ECO:0000256" key="6">
    <source>
        <dbReference type="SAM" id="MobiDB-lite"/>
    </source>
</evidence>
<feature type="domain" description="TLC" evidence="8">
    <location>
        <begin position="128"/>
        <end position="367"/>
    </location>
</feature>
<dbReference type="RefSeq" id="XP_067082503.1">
    <property type="nucleotide sequence ID" value="XM_067226402.1"/>
</dbReference>
<dbReference type="AlphaFoldDB" id="A0A1G4IHJ1"/>
<dbReference type="GeneID" id="92377449"/>
<dbReference type="InterPro" id="IPR006634">
    <property type="entry name" value="TLC-dom"/>
</dbReference>
<keyword evidence="9" id="KW-0012">Acyltransferase</keyword>
<dbReference type="InterPro" id="IPR016439">
    <property type="entry name" value="Lag1/Lac1-like"/>
</dbReference>
<evidence type="ECO:0000256" key="2">
    <source>
        <dbReference type="ARBA" id="ARBA00022692"/>
    </source>
</evidence>
<feature type="region of interest" description="Disordered" evidence="6">
    <location>
        <begin position="376"/>
        <end position="397"/>
    </location>
</feature>
<evidence type="ECO:0000256" key="1">
    <source>
        <dbReference type="ARBA" id="ARBA00004141"/>
    </source>
</evidence>
<keyword evidence="10" id="KW-1185">Reference proteome</keyword>
<proteinExistence type="predicted"/>
<feature type="transmembrane region" description="Helical" evidence="7">
    <location>
        <begin position="213"/>
        <end position="231"/>
    </location>
</feature>
<gene>
    <name evidence="9" type="ORF">TEOVI_000350900</name>
</gene>
<feature type="transmembrane region" description="Helical" evidence="7">
    <location>
        <begin position="298"/>
        <end position="319"/>
    </location>
</feature>
<dbReference type="GO" id="GO:0005783">
    <property type="term" value="C:endoplasmic reticulum"/>
    <property type="evidence" value="ECO:0007669"/>
    <property type="project" value="TreeGrafter"/>
</dbReference>
<dbReference type="PROSITE" id="PS50922">
    <property type="entry name" value="TLC"/>
    <property type="match status" value="1"/>
</dbReference>
<feature type="transmembrane region" description="Helical" evidence="7">
    <location>
        <begin position="184"/>
        <end position="201"/>
    </location>
</feature>
<dbReference type="PANTHER" id="PTHR12560:SF0">
    <property type="entry name" value="LD18904P"/>
    <property type="match status" value="1"/>
</dbReference>
<evidence type="ECO:0000313" key="9">
    <source>
        <dbReference type="EMBL" id="SCU71927.1"/>
    </source>
</evidence>
<evidence type="ECO:0000256" key="4">
    <source>
        <dbReference type="ARBA" id="ARBA00023136"/>
    </source>
</evidence>
<protein>
    <submittedName>
        <fullName evidence="9">Sphingosine N-acyltransferase, putative</fullName>
        <ecNumber evidence="9">2.3.1.24</ecNumber>
    </submittedName>
</protein>
<keyword evidence="9" id="KW-0808">Transferase</keyword>
<dbReference type="PIRSF" id="PIRSF005225">
    <property type="entry name" value="LAG1_LAC1"/>
    <property type="match status" value="1"/>
</dbReference>
<dbReference type="Proteomes" id="UP000195570">
    <property type="component" value="Unassembled WGS sequence"/>
</dbReference>
<feature type="transmembrane region" description="Helical" evidence="7">
    <location>
        <begin position="331"/>
        <end position="355"/>
    </location>
</feature>
<evidence type="ECO:0000256" key="5">
    <source>
        <dbReference type="PROSITE-ProRule" id="PRU00205"/>
    </source>
</evidence>
<dbReference type="EC" id="2.3.1.24" evidence="9"/>
<reference evidence="9" key="1">
    <citation type="submission" date="2016-09" db="EMBL/GenBank/DDBJ databases">
        <authorList>
            <person name="Hebert L."/>
            <person name="Moumen B."/>
        </authorList>
    </citation>
    <scope>NUCLEOTIDE SEQUENCE [LARGE SCALE GENOMIC DNA]</scope>
    <source>
        <strain evidence="9">OVI</strain>
    </source>
</reference>
<dbReference type="PANTHER" id="PTHR12560">
    <property type="entry name" value="LONGEVITY ASSURANCE FACTOR 1 LAG1"/>
    <property type="match status" value="1"/>
</dbReference>
<evidence type="ECO:0000313" key="10">
    <source>
        <dbReference type="Proteomes" id="UP000195570"/>
    </source>
</evidence>
<keyword evidence="3 7" id="KW-1133">Transmembrane helix</keyword>
<keyword evidence="2 5" id="KW-0812">Transmembrane</keyword>
<evidence type="ECO:0000259" key="8">
    <source>
        <dbReference type="PROSITE" id="PS50922"/>
    </source>
</evidence>
<dbReference type="EMBL" id="CZPT02001762">
    <property type="protein sequence ID" value="SCU71927.1"/>
    <property type="molecule type" value="Genomic_DNA"/>
</dbReference>
<evidence type="ECO:0000256" key="3">
    <source>
        <dbReference type="ARBA" id="ARBA00022989"/>
    </source>
</evidence>
<name>A0A1G4IHJ1_TRYEQ</name>
<accession>A0A1G4IHJ1</accession>
<feature type="transmembrane region" description="Helical" evidence="7">
    <location>
        <begin position="134"/>
        <end position="153"/>
    </location>
</feature>
<dbReference type="VEuPathDB" id="TriTrypDB:TEOVI_000350900"/>
<feature type="transmembrane region" description="Helical" evidence="7">
    <location>
        <begin position="237"/>
        <end position="260"/>
    </location>
</feature>
<dbReference type="GO" id="GO:0046513">
    <property type="term" value="P:ceramide biosynthetic process"/>
    <property type="evidence" value="ECO:0007669"/>
    <property type="project" value="InterPro"/>
</dbReference>
<comment type="subcellular location">
    <subcellularLocation>
        <location evidence="1">Membrane</location>
        <topology evidence="1">Multi-pass membrane protein</topology>
    </subcellularLocation>
</comment>
<dbReference type="Pfam" id="PF03798">
    <property type="entry name" value="TRAM_LAG1_CLN8"/>
    <property type="match status" value="1"/>
</dbReference>
<dbReference type="GO" id="GO:0050291">
    <property type="term" value="F:sphingosine N-acyltransferase activity"/>
    <property type="evidence" value="ECO:0007669"/>
    <property type="project" value="UniProtKB-EC"/>
</dbReference>